<dbReference type="PANTHER" id="PTHR43537:SF45">
    <property type="entry name" value="GNTR FAMILY REGULATORY PROTEIN"/>
    <property type="match status" value="1"/>
</dbReference>
<dbReference type="Gene3D" id="1.10.10.10">
    <property type="entry name" value="Winged helix-like DNA-binding domain superfamily/Winged helix DNA-binding domain"/>
    <property type="match status" value="1"/>
</dbReference>
<organism evidence="5 6">
    <name type="scientific">Pseudonocardia kunmingensis</name>
    <dbReference type="NCBI Taxonomy" id="630975"/>
    <lineage>
        <taxon>Bacteria</taxon>
        <taxon>Bacillati</taxon>
        <taxon>Actinomycetota</taxon>
        <taxon>Actinomycetes</taxon>
        <taxon>Pseudonocardiales</taxon>
        <taxon>Pseudonocardiaceae</taxon>
        <taxon>Pseudonocardia</taxon>
    </lineage>
</organism>
<comment type="caution">
    <text evidence="5">The sequence shown here is derived from an EMBL/GenBank/DDBJ whole genome shotgun (WGS) entry which is preliminary data.</text>
</comment>
<dbReference type="Pfam" id="PF07729">
    <property type="entry name" value="FCD"/>
    <property type="match status" value="1"/>
</dbReference>
<dbReference type="SUPFAM" id="SSF46785">
    <property type="entry name" value="Winged helix' DNA-binding domain"/>
    <property type="match status" value="1"/>
</dbReference>
<dbReference type="GO" id="GO:0003677">
    <property type="term" value="F:DNA binding"/>
    <property type="evidence" value="ECO:0007669"/>
    <property type="project" value="UniProtKB-KW"/>
</dbReference>
<feature type="domain" description="HTH gntR-type" evidence="4">
    <location>
        <begin position="8"/>
        <end position="76"/>
    </location>
</feature>
<evidence type="ECO:0000256" key="2">
    <source>
        <dbReference type="ARBA" id="ARBA00023125"/>
    </source>
</evidence>
<protein>
    <submittedName>
        <fullName evidence="5">GntR family transcriptional regulator</fullName>
    </submittedName>
</protein>
<dbReference type="InterPro" id="IPR000524">
    <property type="entry name" value="Tscrpt_reg_HTH_GntR"/>
</dbReference>
<reference evidence="5 6" key="1">
    <citation type="submission" date="2019-06" db="EMBL/GenBank/DDBJ databases">
        <title>Sequencing the genomes of 1000 actinobacteria strains.</title>
        <authorList>
            <person name="Klenk H.-P."/>
        </authorList>
    </citation>
    <scope>NUCLEOTIDE SEQUENCE [LARGE SCALE GENOMIC DNA]</scope>
    <source>
        <strain evidence="5 6">DSM 45301</strain>
    </source>
</reference>
<evidence type="ECO:0000313" key="6">
    <source>
        <dbReference type="Proteomes" id="UP000315677"/>
    </source>
</evidence>
<keyword evidence="2" id="KW-0238">DNA-binding</keyword>
<name>A0A543CXL7_9PSEU</name>
<sequence>MRARRGAPPLRDQVRDELRARIGDGRVAPGDRLYESAIAEELGVSRIPVREAIRMLESEGMVSVLPRRGGVLVRRLDRQDVEDLFDVREALEVVAARRAAERADQPGLDTLARLLDTGRQALAAGASDTVDEANTAFHEEIHRLAGNQLIPEMLAPLTGRLHWLFRQNVEHERVLRDHDDLYRAIADHDPDRAAAAALDHIGASRRMVLQMMADSDREPVG</sequence>
<dbReference type="InterPro" id="IPR036388">
    <property type="entry name" value="WH-like_DNA-bd_sf"/>
</dbReference>
<dbReference type="PANTHER" id="PTHR43537">
    <property type="entry name" value="TRANSCRIPTIONAL REGULATOR, GNTR FAMILY"/>
    <property type="match status" value="1"/>
</dbReference>
<dbReference type="Gene3D" id="1.20.120.530">
    <property type="entry name" value="GntR ligand-binding domain-like"/>
    <property type="match status" value="1"/>
</dbReference>
<dbReference type="EMBL" id="VFPA01000008">
    <property type="protein sequence ID" value="TQM01821.1"/>
    <property type="molecule type" value="Genomic_DNA"/>
</dbReference>
<dbReference type="OrthoDB" id="9816161at2"/>
<dbReference type="CDD" id="cd07377">
    <property type="entry name" value="WHTH_GntR"/>
    <property type="match status" value="1"/>
</dbReference>
<dbReference type="SUPFAM" id="SSF48008">
    <property type="entry name" value="GntR ligand-binding domain-like"/>
    <property type="match status" value="1"/>
</dbReference>
<evidence type="ECO:0000313" key="5">
    <source>
        <dbReference type="EMBL" id="TQM01821.1"/>
    </source>
</evidence>
<dbReference type="GO" id="GO:0003700">
    <property type="term" value="F:DNA-binding transcription factor activity"/>
    <property type="evidence" value="ECO:0007669"/>
    <property type="project" value="InterPro"/>
</dbReference>
<keyword evidence="6" id="KW-1185">Reference proteome</keyword>
<dbReference type="InterPro" id="IPR008920">
    <property type="entry name" value="TF_FadR/GntR_C"/>
</dbReference>
<dbReference type="Proteomes" id="UP000315677">
    <property type="component" value="Unassembled WGS sequence"/>
</dbReference>
<evidence type="ECO:0000256" key="1">
    <source>
        <dbReference type="ARBA" id="ARBA00023015"/>
    </source>
</evidence>
<dbReference type="AlphaFoldDB" id="A0A543CXL7"/>
<evidence type="ECO:0000256" key="3">
    <source>
        <dbReference type="ARBA" id="ARBA00023163"/>
    </source>
</evidence>
<dbReference type="Pfam" id="PF00392">
    <property type="entry name" value="GntR"/>
    <property type="match status" value="1"/>
</dbReference>
<dbReference type="PROSITE" id="PS50949">
    <property type="entry name" value="HTH_GNTR"/>
    <property type="match status" value="1"/>
</dbReference>
<dbReference type="PRINTS" id="PR00035">
    <property type="entry name" value="HTHGNTR"/>
</dbReference>
<dbReference type="InterPro" id="IPR036390">
    <property type="entry name" value="WH_DNA-bd_sf"/>
</dbReference>
<keyword evidence="3" id="KW-0804">Transcription</keyword>
<dbReference type="SMART" id="SM00895">
    <property type="entry name" value="FCD"/>
    <property type="match status" value="1"/>
</dbReference>
<accession>A0A543CXL7</accession>
<proteinExistence type="predicted"/>
<keyword evidence="1" id="KW-0805">Transcription regulation</keyword>
<dbReference type="SMART" id="SM00345">
    <property type="entry name" value="HTH_GNTR"/>
    <property type="match status" value="1"/>
</dbReference>
<gene>
    <name evidence="5" type="ORF">FB558_8339</name>
</gene>
<dbReference type="InterPro" id="IPR011711">
    <property type="entry name" value="GntR_C"/>
</dbReference>
<evidence type="ECO:0000259" key="4">
    <source>
        <dbReference type="PROSITE" id="PS50949"/>
    </source>
</evidence>